<feature type="region of interest" description="Disordered" evidence="1">
    <location>
        <begin position="828"/>
        <end position="859"/>
    </location>
</feature>
<dbReference type="WBParaSite" id="SMUV_0000985701-mRNA-1">
    <property type="protein sequence ID" value="SMUV_0000985701-mRNA-1"/>
    <property type="gene ID" value="SMUV_0000985701"/>
</dbReference>
<feature type="compositionally biased region" description="Polar residues" evidence="1">
    <location>
        <begin position="831"/>
        <end position="859"/>
    </location>
</feature>
<sequence>MRILWVVLVSQLLTDTKSYELYQKHEAVTDKTKRADDIGANQHLSTDSQQFFIGRQEKSSVRRRRLRPPLAVEEFSDNQQIAVENKTDSSKLIDSAEKSHLNAFHSTKAERIINNPTTAMDIIPFESTSTQKTTAVDDDKDIADQVGRYLKTEAGKSSKVQLCELLFGLCPRIRELLERNEEKLKPYTPPCKSSDEIANLNPTTTTTTTAKPAFSRCKPAYTLSSSTISGSLDQTTAASVRSEEGHATKPNATFRNSEKIGKTDAMVALPEPLSTTTSAASTESIAAATTTTAEAKETTPAESTSSAATTTIKVAKATEVPNVKTVLEILPDQSREYTTTVITNKWENRNSENLSFQASQKQKTYEGVIEVSKKYMNVGDTYGMKTSSGQNFSPESQTIKPIKITTSSQHSKNNCFSPDVSGYERPFSSDKVDEGGITESPITVHKVHPAYTNYERQSTVTYPYRSQTMSTQSPSTTIVNIESIRKYDEWESSDASNVINIKPESPKHNNWKPAPQPITNSGSTYLDWPPNSRSRVIDLRPVQSRPRMFSTTTQVPLLQQWNNKTPYTYKVVEETFGTQQESTEALRPESTQPELEQPLETKTRNQQKQREHFMQFTATTTTPSVDNLLSNVVPMEERITIPQHTEWTNSAPSLNYELENFKKYEIYTSPEINTASSTQQTPTLLTTSSVLKNTISLETPSTTAKPESINVINNSLKQAFNTLPSGYNPSEKKKPETIVEEVHLETSTPKENLNQKIEKTTNPVYGKWPVLLTSNSAGEITTKFDNYSTTTSTTTLPSTESHIEKMTVTTTVEYSTEAVINKKNVTEDSTKVSGEASTTAKSSYELSTTESTPFPTLNTNAFSTEGQVLVGYWQEGAKVEPLHQETWVTTVPPYTKDKLKTVYAEEKNTYRNIPTTASSISESREPITSYTLNSNKAKVSSEPQITTMEAGETGKGKVPIETYPTDENWPLEYRNYNGYYTTTPKSITNSNNFIAVAPSDKYSEENYDLTTLKQQKPSSESKLAEIKELWAEKLAEHNTENPSESLVPFESSSVKASTVEITTKLSSTPVEVLPATKSDSTIQAMNVQEQVKNEEEFVDNSRVMTRAPNQITARTDRLTEVANTEESVKVKTVKNPKQNKSCKYSKNSKGELTCEIDDDKGSLNCDEHRLYFDKLLEVNPSNLSAEIPLSAFQKPFKTASIVRAETSENTELLKHISTIKPYQAEQSYKSYELIDTLNPDEVNQGAGYKTEVSPSSYFPHEKVNAAPETVYEVHPPQVAIG</sequence>
<evidence type="ECO:0000313" key="3">
    <source>
        <dbReference type="Proteomes" id="UP000046393"/>
    </source>
</evidence>
<keyword evidence="3" id="KW-1185">Reference proteome</keyword>
<accession>A0A0N5AY22</accession>
<proteinExistence type="predicted"/>
<organism evidence="3 4">
    <name type="scientific">Syphacia muris</name>
    <dbReference type="NCBI Taxonomy" id="451379"/>
    <lineage>
        <taxon>Eukaryota</taxon>
        <taxon>Metazoa</taxon>
        <taxon>Ecdysozoa</taxon>
        <taxon>Nematoda</taxon>
        <taxon>Chromadorea</taxon>
        <taxon>Rhabditida</taxon>
        <taxon>Spirurina</taxon>
        <taxon>Oxyuridomorpha</taxon>
        <taxon>Oxyuroidea</taxon>
        <taxon>Oxyuridae</taxon>
        <taxon>Syphacia</taxon>
    </lineage>
</organism>
<reference evidence="4" key="1">
    <citation type="submission" date="2017-02" db="UniProtKB">
        <authorList>
            <consortium name="WormBaseParasite"/>
        </authorList>
    </citation>
    <scope>IDENTIFICATION</scope>
</reference>
<evidence type="ECO:0000256" key="1">
    <source>
        <dbReference type="SAM" id="MobiDB-lite"/>
    </source>
</evidence>
<feature type="region of interest" description="Disordered" evidence="1">
    <location>
        <begin position="274"/>
        <end position="308"/>
    </location>
</feature>
<keyword evidence="2" id="KW-0732">Signal</keyword>
<dbReference type="Proteomes" id="UP000046393">
    <property type="component" value="Unplaced"/>
</dbReference>
<name>A0A0N5AY22_9BILA</name>
<dbReference type="STRING" id="451379.A0A0N5AY22"/>
<protein>
    <submittedName>
        <fullName evidence="4">Serine-rich adhesin for platelets</fullName>
    </submittedName>
</protein>
<evidence type="ECO:0000256" key="2">
    <source>
        <dbReference type="SAM" id="SignalP"/>
    </source>
</evidence>
<feature type="chain" id="PRO_5005893506" evidence="2">
    <location>
        <begin position="19"/>
        <end position="1281"/>
    </location>
</feature>
<feature type="compositionally biased region" description="Low complexity" evidence="1">
    <location>
        <begin position="274"/>
        <end position="293"/>
    </location>
</feature>
<feature type="region of interest" description="Disordered" evidence="1">
    <location>
        <begin position="578"/>
        <end position="606"/>
    </location>
</feature>
<evidence type="ECO:0000313" key="4">
    <source>
        <dbReference type="WBParaSite" id="SMUV_0000985701-mRNA-1"/>
    </source>
</evidence>
<feature type="compositionally biased region" description="Polar residues" evidence="1">
    <location>
        <begin position="578"/>
        <end position="594"/>
    </location>
</feature>
<feature type="signal peptide" evidence="2">
    <location>
        <begin position="1"/>
        <end position="18"/>
    </location>
</feature>